<feature type="domain" description="Cadherin" evidence="7">
    <location>
        <begin position="1132"/>
        <end position="1237"/>
    </location>
</feature>
<feature type="region of interest" description="Disordered" evidence="6">
    <location>
        <begin position="1"/>
        <end position="26"/>
    </location>
</feature>
<feature type="region of interest" description="Disordered" evidence="6">
    <location>
        <begin position="2899"/>
        <end position="2920"/>
    </location>
</feature>
<dbReference type="GO" id="GO:0030246">
    <property type="term" value="F:carbohydrate binding"/>
    <property type="evidence" value="ECO:0007669"/>
    <property type="project" value="InterPro"/>
</dbReference>
<keyword evidence="10" id="KW-1185">Reference proteome</keyword>
<accession>A0A1G7BTG7</accession>
<dbReference type="Pfam" id="PF19077">
    <property type="entry name" value="Big_13"/>
    <property type="match status" value="1"/>
</dbReference>
<dbReference type="Gene3D" id="2.60.40.60">
    <property type="entry name" value="Cadherins"/>
    <property type="match status" value="4"/>
</dbReference>
<dbReference type="SUPFAM" id="SSF63829">
    <property type="entry name" value="Calcium-dependent phosphotriesterase"/>
    <property type="match status" value="1"/>
</dbReference>
<dbReference type="GO" id="GO:0005509">
    <property type="term" value="F:calcium ion binding"/>
    <property type="evidence" value="ECO:0007669"/>
    <property type="project" value="InterPro"/>
</dbReference>
<keyword evidence="4" id="KW-0106">Calcium</keyword>
<dbReference type="Pfam" id="PF11721">
    <property type="entry name" value="Malectin"/>
    <property type="match status" value="2"/>
</dbReference>
<dbReference type="Gene3D" id="2.120.10.30">
    <property type="entry name" value="TolB, C-terminal domain"/>
    <property type="match status" value="1"/>
</dbReference>
<dbReference type="CDD" id="cd04080">
    <property type="entry name" value="CBM6_cellulase-like"/>
    <property type="match status" value="1"/>
</dbReference>
<dbReference type="InterPro" id="IPR005084">
    <property type="entry name" value="CBM6"/>
</dbReference>
<feature type="domain" description="CBM6" evidence="8">
    <location>
        <begin position="2126"/>
        <end position="2264"/>
    </location>
</feature>
<dbReference type="InterPro" id="IPR015919">
    <property type="entry name" value="Cadherin-like_sf"/>
</dbReference>
<dbReference type="PANTHER" id="PTHR24027:SF438">
    <property type="entry name" value="CADHERIN 23"/>
    <property type="match status" value="1"/>
</dbReference>
<dbReference type="PANTHER" id="PTHR24027">
    <property type="entry name" value="CADHERIN-23"/>
    <property type="match status" value="1"/>
</dbReference>
<name>A0A1G7BTG7_9RHOB</name>
<evidence type="ECO:0000256" key="1">
    <source>
        <dbReference type="ARBA" id="ARBA00004370"/>
    </source>
</evidence>
<keyword evidence="5" id="KW-0472">Membrane</keyword>
<feature type="compositionally biased region" description="Low complexity" evidence="6">
    <location>
        <begin position="210"/>
        <end position="226"/>
    </location>
</feature>
<dbReference type="Pfam" id="PF00028">
    <property type="entry name" value="Cadherin"/>
    <property type="match status" value="1"/>
</dbReference>
<feature type="domain" description="CBM6" evidence="8">
    <location>
        <begin position="1701"/>
        <end position="1832"/>
    </location>
</feature>
<dbReference type="Gene3D" id="2.60.40.10">
    <property type="entry name" value="Immunoglobulins"/>
    <property type="match status" value="5"/>
</dbReference>
<feature type="region of interest" description="Disordered" evidence="6">
    <location>
        <begin position="59"/>
        <end position="226"/>
    </location>
</feature>
<dbReference type="InterPro" id="IPR011042">
    <property type="entry name" value="6-blade_b-propeller_TolB-like"/>
</dbReference>
<dbReference type="InterPro" id="IPR008979">
    <property type="entry name" value="Galactose-bd-like_sf"/>
</dbReference>
<dbReference type="SUPFAM" id="SSF49313">
    <property type="entry name" value="Cadherin-like"/>
    <property type="match status" value="4"/>
</dbReference>
<comment type="subcellular location">
    <subcellularLocation>
        <location evidence="1">Membrane</location>
    </subcellularLocation>
</comment>
<evidence type="ECO:0000256" key="3">
    <source>
        <dbReference type="ARBA" id="ARBA00022737"/>
    </source>
</evidence>
<feature type="compositionally biased region" description="Low complexity" evidence="6">
    <location>
        <begin position="101"/>
        <end position="147"/>
    </location>
</feature>
<dbReference type="InterPro" id="IPR039808">
    <property type="entry name" value="Cadherin"/>
</dbReference>
<gene>
    <name evidence="9" type="ORF">SAMN05421538_105203</name>
</gene>
<feature type="domain" description="CBM6" evidence="8">
    <location>
        <begin position="3392"/>
        <end position="3516"/>
    </location>
</feature>
<feature type="domain" description="Cadherin" evidence="7">
    <location>
        <begin position="664"/>
        <end position="770"/>
    </location>
</feature>
<feature type="domain" description="Cadherin" evidence="7">
    <location>
        <begin position="426"/>
        <end position="505"/>
    </location>
</feature>
<dbReference type="PROSITE" id="PS51175">
    <property type="entry name" value="CBM6"/>
    <property type="match status" value="8"/>
</dbReference>
<feature type="compositionally biased region" description="Polar residues" evidence="6">
    <location>
        <begin position="166"/>
        <end position="180"/>
    </location>
</feature>
<sequence length="4924" mass="507267">MQQGAGTAAGGGDGSDAGIEAADAPPVAASAAQMQQAATMANVSTGGFGVPFVQGPSGMSVASPASGAQARMAAPAPAQQAATAPQQGNATQSNSDDTTEEAGAAAPSPAPTTGTGGAASTPQGGSGTVTTGTNTGTSTGPTTSQPGLPATGSDTEDDITGAAPASPTQPTTSGGLTATQPTGTGSMTAGTTAPTQTTQPGGSTVAGPGSTSSAIDDDISTSSPATPAAPIAALPAINEDIMAFPIVFQDPQFSLIGTDSTLRNPANPEPTADGSADFDADGLRVGFSGEGYLDLGGPAGDKFSVVIPASEINGAGTYSLVVKFANGSTGPRPLAVHNGANLVTTIADTNTGSFSVWDTQSFDVELTETNADGDYVLTFQQTEGQGPNIDGVALVEQGGSYSFLNPVFSGPQALQIAEGQTDIDLVTATDADGQDISYAITGGADAALFDIDPATGALSFVSAPVYSGAPGEDSYDVEITATDEAGASSVQAYTVSVSEAVEPIYLQAESGTISRPDGATPVSKFMTQTNDLDEGPSAVDAFGLRPNYSGEGYLDFGSTGEMVSYNVEAGSAGTYQLHIRYASLNTRSAQVMIDGAVVATLSFPDTSAGAGSDPFNNWKVLTTEITLAQGQNELALYLNAGNGPNIDVMAITAVGDTPDFAPRFTVPGEFAMDENTTAAGSVAASDVVSDTTTGATPGPVSYAITGGADAAALTIDAASGALSLAEAADFETQNSYAVEVTATDEGGNNTVQAVTVTVNDIDEAPSAPVYTGPASISDDIAGGAVVGSLAAVDPEGAAVSFTLSDARFEIAGSDIVVADGATFAAGETIDLTVTASDGTLTSSNSFALAVSGTAPTNQAPSLPVYDGVSQIPDDVQPGQVLGTVSSTDPEGATVIFSLDDDRLEIVNGELIVAQGATFDAGESLDLTITASDGTLTSSAPLSLSVTAGTVVPPTGAVLDVTFDDAELVSYSGTQDGGNDYAITNSGTTLELNDNHWKRAYLGTDYIITENTKIAVDLSIGANTPELVAIGFDQNDNGLDADGNIYLLDGTDALSRFNNLKGTGTVNPDGSVRYVIDLGAHAGKSIDSLVFIADDDSAARGGLGSASFANVQLIEDVAVQTNEAPIIIGGGITDLDISEGAPLEIDLPFVDPEGAALSYSFTVTDASGADVTDQFADVSFSGNVMVGTLPNLPGSFTVAVTADDGSATNATVTDSFVLNLQDVNDAPVVEQVALEPYFGAANQQIEPIDISLFAEYFTDPEGQALTLSVDPASLPAGLSYDPATQLITGAPTEGGSFSVVVVATDPGGLTATLPLSFEIDAPQVGDSFTIEAENFTGLADADGFYAAAAASASGNQLIKTNANQTGNVTTDLGAGGVPAGYYTVSVTLYDETDGAASFSIDVGGVAVAENASFDDAGEWLNGDGTTGRGTAGQAGNRKAISFDTVVYVEAGTLLTLSGAADDEHLRVDSITLTRAEAPVNLAPEAPILDNATVAENDVAGAIGTLSAVDLDGDTVTFATDDARFTIDGDQLRLADGVSLDHEAADTVSVTVTATDSAGNETAATLDIAVEDVNEAPELAAGAAISDVTLDEGVGGTVDLAAALAAVDPDGDTVSYVAQLADGQPLPAGITLNGGVLEIDPAVAQGAYQIEAFASDGTLDSNSVQFGVFVGQPAPFQPIVLQAEDAEVTLSANPDGDATETEIRDDDNPETGSFQGLRPGFNGTGYVDYGDDPGDTLTFTIDVPEDGEYLVNIRYASQDFAGAERALDISVNGAAAANTVFPNTGTTGGGATEGFNNWDILTLPVSLTAGSNTLAFTIPAGAASGPNIDQIEITTEAGSDNSADEDGIPLFLSGPDSELNETQAASINFNLAGIDQDIVKTEISFDGGATRVEVLPDADGDFTADGSALAPGGYTVTTYVTDEASNEASATMTITVATPVVDDFTIQAEDATQVTVDDTGLPSDGDFTRVVDAANPDAFGNFRAGAVGEAYVDFGTNPGDALVVNVDAPAAGSYVVTIRYANGGADNRPLDVSVNGGAAQSVDFVPGAVVNGTAWESWETQTVEVELVQGSNEIRLELPAGAANGPNIDEFTFAYDDGAVVVPPFSVTVEGETFDVNDLEPTGGVTDTVYRNADNPEPGANAGNSGPGLEFDAAGLRPGYEGAGYLDMGGEAGDSASFSVDAPDADTYQLTVRYANGGTAARPMTLSVNGVVQTIDFPASSATTGAEAWSDWMEVTVDVPLQAGANEISLANVGATGPNIDNVTVSRGNPTGPVRDTIAFEEVIKINFEPPAAQTQQGLPAGYTTPAGYEADTGAAYGDRGNGFTYGWVTEDSVADGTANGTTPADQPANAHWYKDMVPGASDEQKTYAHFEYPGAGANGSRAWEMALENGTYQVTMSIGDTAGAFDSTYSINVEGQSLMPDWVPANPIDGSTDDGEGFRSTLVTGIVQVTDGKLTIDSIGGTNTEIQSLEIERIQDLTPNDDRTADLDYSYFVDPVADNLDGQTSIAIGPDGELPTGIDPTSQLVIGVNLQAPGNRGPNVNYVDNVKLVETLTGEEVAINVQISGGADSMTIRPLADLKENTSYTLKVQDVMDLGSVDDATAPLRQMQDLTTTFVTGEMPALVARDVAFSTTTQLDGFADGAFGYTGIEFGPDGKLYVATITGEIHRWDVNADGSIDKDSQDTLSLDYLDAGALGRRGIVGMVFDPNDPNTIWISDNAPIPRESKAFTTPEFSGRVSKITLGPNGEFDTATAETFAFGLPRSGGDHLTNSLEFRANPEFGEPGEPEYLLYLSQGSNSAAGSPDNAWGNRPERLLNAAILEIDITKTAPAGGHDLRTEPIELTDAPTTSFPESDFNADGTYPGMYNPYDADAVVKIYATGIRNAYDLVWHSNGNLYVPTNGTASGGKTPQDPNQPGLDTTVENSPKQLDFLFTVDEGGYYGHPVTLRGEYVLNGGNPTAGEDPFEVDANDDTNGATDGYQVGVQPDPNWDLDGVYSLGFNRSPNGATEYKGDAFGSNLQGAVIFAQFSVGDNVRYINVDADGKIIGDDVLRRPDGSVIDNYIDPLDIIENPVTGQLYLMTLNRGTGASQLILLTPAPGGATQDLTADEDGDLAIVALDVSDTAAAVFQVNGLDDDITAVRVSFDGGPETTVTLDSNNQFTIDLGTLSGDVVATIEVTDDDLNTATASVSFEPGEEPSQLVSLVTIQAEDKTPLDGTSVAVPTSPNAGIEIRDETNLEPGTTGMVNGLRPGAFGIDGNTDNLDGTPGGYADFGSTNEDFLSFTFDVPAQNAGDAVLQFRYANGGTEDRPLQVELNGNIVTVEAFAPSPGATTDERWSSWQTVDVPATLVAGQNTVTLRSINNTGPNIDQLEVLVSTDSSGPVGDGTEEVNGVTYVMYEAENADLDGPVILTEDRTQSGSFVDFDGNTDQSITWTVNVAEAGEYGLDIIYALSSSKQARPMELTINGTVVDTLPFTPNSNAAETQWGPQQTTVSLLAGTNTITVTAPGANGPNIDYLRVSQAPLVEFEPVPADIDGSGRIELEATDGSANTVSGSEAVFYFTVAADGVYQLDTASNAGAPNGQGLTWLLNGEEIEATPFPGSGGVEESIFTTLEAGTTYELRIVSDAPGASALDYLDVTAAGGNANADIEVVSSDPTYFDNRLHFSYIENPVQNGETRDYKDSGVVRISNSGSEDLTINDASLTGPFTITAPATLDGLTLAAGEFVDVTINFDRAAYTPPSFNVDATSTIFEGRLRLNTNDAEDPFIDVDLAGFWQNVPEGKQEPNVNEVWQVFGFGNRIEGLTTIGGGENSTLSTNDVFAKTDETEVLSPYWKLADGVTQAKVTQIAAFHGPGGATLSIHNPGNKGQQVNFWNHDGTDNQRLLPNAGGAASFATEDFGNSNIPGFWQGNGVFGISVAGLSTDPTLNPIGGVTVPGEQQGHTVKMFQALDAAGNVIPNVYLGVMDYTGINYDYNDNMFVIEGVEPVGFGQSIEVSGLDDAAADDRLVFTNIDNPAAAAQEFRNEATFTISNDGFAALNIEEIVTSDPANFQIVGTVPTSIAAGSSATVTVQYVGTHPGGTAGAVVQNATLTVTSDDVTNPQTVIQLAGIAQEFSENGSEPTVAQIVEAFGYGTDMAQGELAGGGIVETIGDEVLMPYMEKLDASQNVEVIQLAAFLNYNNVARLGVHSLQSSDTDELFAQDDQQAQTILPDGLVPGTGDTGSVARATITGNDPFGLFVSVDGRPTYASWTDPEANRIDPDFGNLVGDDQGHLIRFFQALDADGNVIEGTYIAIQDYPGAGNYDYNDHMFVIKNVKPHQLTAAEDADGDGVNDALQTDQDGDGTVAFFDPNDGPVTPPNPGNKGDYLFGVNFGGGAIALDPVLNVALVGQNDGRVTLSGAVNPGAGTDNPNNPNGAGATAGSAFKTYEDGTNWNAAIEVPNGTYIVTLWTQETYFNGPGLRQFDATVNGQQVITDLDPFAEAGPDTPIAYEVEVTVTNGQIDIGMIADINNAPLNAVTIHETDDGTGPVNPPTGGGYVLGVNFGGGAIALDPVIGEALVGQNDPRVTISGSVNPAQGSDYATDPNGANATPGSAFKTYEDGSNWTASIDIPNGTYVVTLWTQETYWNSAGQRQFDATVNGQQVISNLDPFAEAGPDTPLSFETVVTVTNGQIDIGMVADIDNAALNAVTIHEYSSQVAEPGQTPFNGLAFQVGDDAISIDASDYDLGGQGVAYNDAPGLQGGTTNGRPGSSVEQTAAGDIGWVQNGEWLEYTINVAEDGLYDVSFLSALGNGTTNRAIEASFRKGGQVYESTGSVDVDPTAGWLDFQQTDTVQVQLEAGLQVMRVAFSGGSQDLSAINLQPSDAMQMAAFAAPMSAPLARSASPAAMAAFWEEEGSAPAPTQSGLDDLDLNDDNAATQLGTLFGNDLIV</sequence>
<dbReference type="Gene3D" id="2.60.120.260">
    <property type="entry name" value="Galactose-binding domain-like"/>
    <property type="match status" value="10"/>
</dbReference>
<dbReference type="InterPro" id="IPR013783">
    <property type="entry name" value="Ig-like_fold"/>
</dbReference>
<dbReference type="InterPro" id="IPR044016">
    <property type="entry name" value="Big_13"/>
</dbReference>
<dbReference type="Gene3D" id="2.60.120.430">
    <property type="entry name" value="Galactose-binding lectin"/>
    <property type="match status" value="3"/>
</dbReference>
<dbReference type="EMBL" id="FNAH01000005">
    <property type="protein sequence ID" value="SDE30434.1"/>
    <property type="molecule type" value="Genomic_DNA"/>
</dbReference>
<dbReference type="GO" id="GO:0008013">
    <property type="term" value="F:beta-catenin binding"/>
    <property type="evidence" value="ECO:0007669"/>
    <property type="project" value="TreeGrafter"/>
</dbReference>
<keyword evidence="2" id="KW-0732">Signal</keyword>
<evidence type="ECO:0000259" key="8">
    <source>
        <dbReference type="PROSITE" id="PS51175"/>
    </source>
</evidence>
<evidence type="ECO:0000256" key="4">
    <source>
        <dbReference type="ARBA" id="ARBA00022837"/>
    </source>
</evidence>
<feature type="compositionally biased region" description="Low complexity" evidence="6">
    <location>
        <begin position="181"/>
        <end position="201"/>
    </location>
</feature>
<dbReference type="PROSITE" id="PS50268">
    <property type="entry name" value="CADHERIN_2"/>
    <property type="match status" value="4"/>
</dbReference>
<dbReference type="Proteomes" id="UP000199344">
    <property type="component" value="Unassembled WGS sequence"/>
</dbReference>
<feature type="compositionally biased region" description="Low complexity" evidence="6">
    <location>
        <begin position="62"/>
        <end position="92"/>
    </location>
</feature>
<dbReference type="GO" id="GO:0007156">
    <property type="term" value="P:homophilic cell adhesion via plasma membrane adhesion molecules"/>
    <property type="evidence" value="ECO:0007669"/>
    <property type="project" value="InterPro"/>
</dbReference>
<dbReference type="Pfam" id="PF03422">
    <property type="entry name" value="CBM_6"/>
    <property type="match status" value="4"/>
</dbReference>
<feature type="compositionally biased region" description="Low complexity" evidence="6">
    <location>
        <begin position="16"/>
        <end position="26"/>
    </location>
</feature>
<dbReference type="GO" id="GO:0016477">
    <property type="term" value="P:cell migration"/>
    <property type="evidence" value="ECO:0007669"/>
    <property type="project" value="TreeGrafter"/>
</dbReference>
<feature type="domain" description="CBM6" evidence="8">
    <location>
        <begin position="1967"/>
        <end position="2092"/>
    </location>
</feature>
<evidence type="ECO:0000256" key="6">
    <source>
        <dbReference type="SAM" id="MobiDB-lite"/>
    </source>
</evidence>
<dbReference type="SMART" id="SM00606">
    <property type="entry name" value="CBD_IV"/>
    <property type="match status" value="3"/>
</dbReference>
<proteinExistence type="predicted"/>
<feature type="compositionally biased region" description="Acidic residues" evidence="6">
    <location>
        <begin position="1695"/>
        <end position="1707"/>
    </location>
</feature>
<keyword evidence="3" id="KW-0677">Repeat</keyword>
<dbReference type="InterPro" id="IPR006644">
    <property type="entry name" value="Cadg"/>
</dbReference>
<dbReference type="InterPro" id="IPR006584">
    <property type="entry name" value="Cellulose-bd_IV"/>
</dbReference>
<dbReference type="SMART" id="SM00736">
    <property type="entry name" value="CADG"/>
    <property type="match status" value="5"/>
</dbReference>
<evidence type="ECO:0000256" key="2">
    <source>
        <dbReference type="ARBA" id="ARBA00022729"/>
    </source>
</evidence>
<evidence type="ECO:0000313" key="10">
    <source>
        <dbReference type="Proteomes" id="UP000199344"/>
    </source>
</evidence>
<reference evidence="9 10" key="1">
    <citation type="submission" date="2016-10" db="EMBL/GenBank/DDBJ databases">
        <authorList>
            <person name="de Groot N.N."/>
        </authorList>
    </citation>
    <scope>NUCLEOTIDE SEQUENCE [LARGE SCALE GENOMIC DNA]</scope>
    <source>
        <strain evidence="9 10">DSM 22220</strain>
    </source>
</reference>
<dbReference type="STRING" id="591205.SAMN05421538_105203"/>
<dbReference type="InterPro" id="IPR021720">
    <property type="entry name" value="Malectin_dom"/>
</dbReference>
<feature type="domain" description="CBM6" evidence="8">
    <location>
        <begin position="270"/>
        <end position="395"/>
    </location>
</feature>
<dbReference type="SMART" id="SM00112">
    <property type="entry name" value="CA"/>
    <property type="match status" value="4"/>
</dbReference>
<feature type="domain" description="CBM6" evidence="8">
    <location>
        <begin position="3201"/>
        <end position="3370"/>
    </location>
</feature>
<feature type="region of interest" description="Disordered" evidence="6">
    <location>
        <begin position="1689"/>
        <end position="1718"/>
    </location>
</feature>
<feature type="domain" description="CBM6" evidence="8">
    <location>
        <begin position="4712"/>
        <end position="4855"/>
    </location>
</feature>
<dbReference type="GO" id="GO:0045296">
    <property type="term" value="F:cadherin binding"/>
    <property type="evidence" value="ECO:0007669"/>
    <property type="project" value="TreeGrafter"/>
</dbReference>
<evidence type="ECO:0000259" key="7">
    <source>
        <dbReference type="PROSITE" id="PS50268"/>
    </source>
</evidence>
<feature type="domain" description="CBM6" evidence="8">
    <location>
        <begin position="525"/>
        <end position="652"/>
    </location>
</feature>
<dbReference type="Pfam" id="PF16990">
    <property type="entry name" value="CBM_35"/>
    <property type="match status" value="2"/>
</dbReference>
<feature type="domain" description="Cadherin" evidence="7">
    <location>
        <begin position="1484"/>
        <end position="1577"/>
    </location>
</feature>
<evidence type="ECO:0000256" key="5">
    <source>
        <dbReference type="ARBA" id="ARBA00023136"/>
    </source>
</evidence>
<dbReference type="CDD" id="cd11304">
    <property type="entry name" value="Cadherin_repeat"/>
    <property type="match status" value="4"/>
</dbReference>
<dbReference type="SUPFAM" id="SSF49785">
    <property type="entry name" value="Galactose-binding domain-like"/>
    <property type="match status" value="11"/>
</dbReference>
<evidence type="ECO:0000313" key="9">
    <source>
        <dbReference type="EMBL" id="SDE30434.1"/>
    </source>
</evidence>
<dbReference type="InterPro" id="IPR002126">
    <property type="entry name" value="Cadherin-like_dom"/>
</dbReference>
<dbReference type="GO" id="GO:0016342">
    <property type="term" value="C:catenin complex"/>
    <property type="evidence" value="ECO:0007669"/>
    <property type="project" value="TreeGrafter"/>
</dbReference>
<protein>
    <submittedName>
        <fullName evidence="9">Carbohydrate binding module (Family 35)</fullName>
    </submittedName>
</protein>
<organism evidence="9 10">
    <name type="scientific">Paracoccus isoporae</name>
    <dbReference type="NCBI Taxonomy" id="591205"/>
    <lineage>
        <taxon>Bacteria</taxon>
        <taxon>Pseudomonadati</taxon>
        <taxon>Pseudomonadota</taxon>
        <taxon>Alphaproteobacteria</taxon>
        <taxon>Rhodobacterales</taxon>
        <taxon>Paracoccaceae</taxon>
        <taxon>Paracoccus</taxon>
    </lineage>
</organism>
<dbReference type="Pfam" id="PF05345">
    <property type="entry name" value="He_PIG"/>
    <property type="match status" value="1"/>
</dbReference>